<evidence type="ECO:0000313" key="4">
    <source>
        <dbReference type="Proteomes" id="UP000317935"/>
    </source>
</evidence>
<dbReference type="PANTHER" id="PTHR30097">
    <property type="entry name" value="CATION EFFLUX SYSTEM PROTEIN CUSB"/>
    <property type="match status" value="1"/>
</dbReference>
<feature type="chain" id="PRO_5026919928" evidence="2">
    <location>
        <begin position="19"/>
        <end position="354"/>
    </location>
</feature>
<reference evidence="3 4" key="1">
    <citation type="submission" date="2019-06" db="EMBL/GenBank/DDBJ databases">
        <title>Complete genome sequence of Helicobacter suis SNTW101c.</title>
        <authorList>
            <person name="Rimbara E."/>
            <person name="Suzuki M."/>
            <person name="Matsui H."/>
            <person name="Nakamura M."/>
            <person name="Mori S."/>
            <person name="Shibayama K."/>
        </authorList>
    </citation>
    <scope>NUCLEOTIDE SEQUENCE [LARGE SCALE GENOMIC DNA]</scope>
    <source>
        <strain evidence="3 4">SNTW101c</strain>
    </source>
</reference>
<dbReference type="AlphaFoldDB" id="A0A6J4CVT1"/>
<keyword evidence="2" id="KW-0732">Signal</keyword>
<dbReference type="EMBL" id="AP019774">
    <property type="protein sequence ID" value="BCD69589.1"/>
    <property type="molecule type" value="Genomic_DNA"/>
</dbReference>
<protein>
    <submittedName>
        <fullName evidence="3">Nickel-cobalt-cadmium resistance protein NccB</fullName>
    </submittedName>
</protein>
<accession>A0A6J4CVT1</accession>
<evidence type="ECO:0000256" key="2">
    <source>
        <dbReference type="SAM" id="SignalP"/>
    </source>
</evidence>
<name>A0A6J4CVT1_9HELI</name>
<dbReference type="PANTHER" id="PTHR30097:SF16">
    <property type="entry name" value="CATION EFFLUX SYSTEM (CZCB-LIKE)"/>
    <property type="match status" value="1"/>
</dbReference>
<sequence length="354" mass="39428">MRILVLALLLFVSLKAHDEIILTQKQIDSLGIKVVSLDQKFATRGLPFNAYIDFNNFNLKHTVIQSLGFNATVTAIYKSEGEFVKRGDLICEISSIDLSNLYFELQNNKNKLKVALDVSTKDRSLYKQGVIAKREYQNSHLMSQEMSLRVHQLETTFKNFGIDPANPLGSHGFRIIARNSGILSIAPKVLGEKILPFTTYIRISKNNDLIARIKLSVGLARYIKKGSRVFDDDGNIIGVIQSISVVLDKSSNTILAIAFITKGHFHVGEMIDVYVEGTKPKNSLFIPSNAVIKNNQDYLVFVRTKKGFMPTVIKVIEERSLTFVVSDKNISPQAKVATGSLVSLKGIINHLGDD</sequence>
<gene>
    <name evidence="3" type="primary">nccB</name>
    <name evidence="3" type="ORF">SNTW_02340</name>
</gene>
<evidence type="ECO:0000256" key="1">
    <source>
        <dbReference type="ARBA" id="ARBA00022448"/>
    </source>
</evidence>
<feature type="signal peptide" evidence="2">
    <location>
        <begin position="1"/>
        <end position="18"/>
    </location>
</feature>
<keyword evidence="1" id="KW-0813">Transport</keyword>
<dbReference type="InterPro" id="IPR051909">
    <property type="entry name" value="MFP_Cation_Efflux"/>
</dbReference>
<proteinExistence type="predicted"/>
<dbReference type="Proteomes" id="UP000317935">
    <property type="component" value="Chromosome"/>
</dbReference>
<dbReference type="RefSeq" id="WP_373852799.1">
    <property type="nucleotide sequence ID" value="NZ_AP019774.1"/>
</dbReference>
<evidence type="ECO:0000313" key="3">
    <source>
        <dbReference type="EMBL" id="BCD69589.1"/>
    </source>
</evidence>
<organism evidence="3 4">
    <name type="scientific">Helicobacter suis</name>
    <dbReference type="NCBI Taxonomy" id="104628"/>
    <lineage>
        <taxon>Bacteria</taxon>
        <taxon>Pseudomonadati</taxon>
        <taxon>Campylobacterota</taxon>
        <taxon>Epsilonproteobacteria</taxon>
        <taxon>Campylobacterales</taxon>
        <taxon>Helicobacteraceae</taxon>
        <taxon>Helicobacter</taxon>
    </lineage>
</organism>